<feature type="compositionally biased region" description="Basic and acidic residues" evidence="1">
    <location>
        <begin position="751"/>
        <end position="765"/>
    </location>
</feature>
<feature type="compositionally biased region" description="Basic residues" evidence="1">
    <location>
        <begin position="35"/>
        <end position="53"/>
    </location>
</feature>
<dbReference type="VEuPathDB" id="TriTrypDB:LpyrH10_07_0790"/>
<feature type="region of interest" description="Disordered" evidence="1">
    <location>
        <begin position="371"/>
        <end position="407"/>
    </location>
</feature>
<feature type="compositionally biased region" description="Low complexity" evidence="1">
    <location>
        <begin position="1125"/>
        <end position="1152"/>
    </location>
</feature>
<reference evidence="2 3" key="1">
    <citation type="submission" date="2015-07" db="EMBL/GenBank/DDBJ databases">
        <title>High-quality genome of monoxenous trypanosomatid Leptomonas pyrrhocoris.</title>
        <authorList>
            <person name="Flegontov P."/>
            <person name="Butenko A."/>
            <person name="Firsov S."/>
            <person name="Vlcek C."/>
            <person name="Logacheva M.D."/>
            <person name="Field M."/>
            <person name="Filatov D."/>
            <person name="Flegontova O."/>
            <person name="Gerasimov E."/>
            <person name="Jackson A.P."/>
            <person name="Kelly S."/>
            <person name="Opperdoes F."/>
            <person name="O'Reilly A."/>
            <person name="Votypka J."/>
            <person name="Yurchenko V."/>
            <person name="Lukes J."/>
        </authorList>
    </citation>
    <scope>NUCLEOTIDE SEQUENCE [LARGE SCALE GENOMIC DNA]</scope>
    <source>
        <strain evidence="2">H10</strain>
    </source>
</reference>
<feature type="compositionally biased region" description="Gly residues" evidence="1">
    <location>
        <begin position="3052"/>
        <end position="3065"/>
    </location>
</feature>
<feature type="compositionally biased region" description="Low complexity" evidence="1">
    <location>
        <begin position="557"/>
        <end position="580"/>
    </location>
</feature>
<proteinExistence type="predicted"/>
<feature type="region of interest" description="Disordered" evidence="1">
    <location>
        <begin position="2300"/>
        <end position="2367"/>
    </location>
</feature>
<feature type="region of interest" description="Disordered" evidence="1">
    <location>
        <begin position="3116"/>
        <end position="3171"/>
    </location>
</feature>
<feature type="compositionally biased region" description="Basic residues" evidence="1">
    <location>
        <begin position="443"/>
        <end position="453"/>
    </location>
</feature>
<feature type="region of interest" description="Disordered" evidence="1">
    <location>
        <begin position="1964"/>
        <end position="1994"/>
    </location>
</feature>
<feature type="compositionally biased region" description="Low complexity" evidence="1">
    <location>
        <begin position="2762"/>
        <end position="2777"/>
    </location>
</feature>
<feature type="compositionally biased region" description="Basic and acidic residues" evidence="1">
    <location>
        <begin position="867"/>
        <end position="889"/>
    </location>
</feature>
<feature type="compositionally biased region" description="Low complexity" evidence="1">
    <location>
        <begin position="2327"/>
        <end position="2340"/>
    </location>
</feature>
<dbReference type="OMA" id="FGPMTKS"/>
<feature type="region of interest" description="Disordered" evidence="1">
    <location>
        <begin position="867"/>
        <end position="899"/>
    </location>
</feature>
<feature type="compositionally biased region" description="Basic and acidic residues" evidence="1">
    <location>
        <begin position="454"/>
        <end position="470"/>
    </location>
</feature>
<comment type="caution">
    <text evidence="2">The sequence shown here is derived from an EMBL/GenBank/DDBJ whole genome shotgun (WGS) entry which is preliminary data.</text>
</comment>
<feature type="region of interest" description="Disordered" evidence="1">
    <location>
        <begin position="1306"/>
        <end position="1327"/>
    </location>
</feature>
<dbReference type="PANTHER" id="PTHR21580">
    <property type="entry name" value="SHIPPO-1-RELATED"/>
    <property type="match status" value="1"/>
</dbReference>
<feature type="compositionally biased region" description="Basic and acidic residues" evidence="1">
    <location>
        <begin position="1369"/>
        <end position="1378"/>
    </location>
</feature>
<feature type="region of interest" description="Disordered" evidence="1">
    <location>
        <begin position="528"/>
        <end position="601"/>
    </location>
</feature>
<feature type="region of interest" description="Disordered" evidence="1">
    <location>
        <begin position="30"/>
        <end position="72"/>
    </location>
</feature>
<organism evidence="2 3">
    <name type="scientific">Leptomonas pyrrhocoris</name>
    <name type="common">Firebug parasite</name>
    <dbReference type="NCBI Taxonomy" id="157538"/>
    <lineage>
        <taxon>Eukaryota</taxon>
        <taxon>Discoba</taxon>
        <taxon>Euglenozoa</taxon>
        <taxon>Kinetoplastea</taxon>
        <taxon>Metakinetoplastina</taxon>
        <taxon>Trypanosomatida</taxon>
        <taxon>Trypanosomatidae</taxon>
        <taxon>Leishmaniinae</taxon>
        <taxon>Leptomonas</taxon>
    </lineage>
</organism>
<sequence>MSVLESSSYLAYLRDVARSTTNASIVASVSAAARPPRHHHHHHHRSPHHRHREGKPTSAHVNGTSDVPDDTDTYAYEYDYVREPPLGVLRGRSSRSSSSFPNDSKPGRARESAVRLHDTAKHTHTTTTAAAASTANTKEKGKEPLQTSFQQMYAALQEIGRQEMDAAATSRQTIHGCYRSSPSSTMATGKHGKHQHDRRVQFTAHASSHGAAPSSCGCFQHSWDASPFAIRVPPPPPDDNGDGEREVQRGARTLKSTQSAGIACSTAVMSGAKVLASTDTSALTSSPTKLTSSSSSSDTSSCLMAGASTRLSPYQQRHLRSSSFSSSSRHAVRFTCPYCCRRCDSCRCAGRPCQLESRRASPKHAADRLIPLAATPSPRSRQRCRAGPEGAHLQTPPPRSRQTATSPFAARTDAVRLQWPNQPEVHESHIVPASSARAASPIRQHRHRVPHGRNTREAEMVEKENEEGKASARKKEEAVLREVAQRLCTCYWADFPDVTMAINPASHATACAYQAQHALYDELMERVNDSDGAEEDAAPSSTTHASALRSPHSSQEVGAAQRARGAAAPSADDAVSSAVAHRQEHASLHHHPQHQQQQRRRWLAEEAAAAKENMQGRAAVIGTSQRRTYMEEIMAAARDAPSPAKAAAAATATTTARTKDKSPSPPQQQQQQTSPKDGPSPSPTSIVDVTVTPTTTSEAAAPPPPPPLLPEPSAPPTSNSPSEAPEEEEKAVAAPAETHREPPLAADDGVEAGHRDDDKAERADTTDQPTPTPTADEVAANKEEAATNEDEGVEDALRALSRPRQRPAVGVPGPGAYHVDVAYAWSSAAHGVRGAAIPKAARMPLMKSITPGPGAYNLYDAHRAKDVTEDVHPDKEKTKTEEAGEREGSAGDAAAQAKQPAVRGSSVVFRSTSARQFQLQFGSPYQRDATWAQRAAALPGPGSYNIVDGDRIDQSRPLGSAKLGFQFAKSLDGAHFTGFSLAGEATGTTTEAAAAAAVSSTKTEGAVGVPFVDKPRGRATAAFVVPWRDWAGGAYIGTSTADFWAHPSLAGGGRRVLPRREGVEVVKEEAAGDVFSMDGEAAAADAARRREGGVWHGVGSGVALRLTSLRFPGRNPSPPPPSFPPAATTLSSTGGAADNNAGGAGDAEPGPGSYETAAALRFTQRRAPAVSMTFKHDRGPRGPLQSTTAAAAAASGVDGSGSNNEGRSAALPGPGTYDVVVSDAWGPRRSPQWSFGTATRMPYQCASSPAALAGAAAAITAPFKGAFADAPAEEMPGPGAYNTEAAYRAVQPSAATAVIGFAPRFPHDSSSRDVEGGAGEYDSENPVPGPGAYDVHAAYERLHGGGKGGALPRATTRTRYDEAAAAAAVHDENGDERPGPGTYTLPPLPATGPTAMLGTTAPRFPWERTGLAKESDALADDAPLGFLTGLTPGPGAYDVDAAAQLARRPGTVIGRAPRSSLLVASEVGPGSYNLPALPAGRAALMMLSRDGGNAHAPYGPHDTEEPGPGLYDPVDVRAPAPRTVSLARTSARFADVATAAEAVSEDVPGPGAYDVEVHTGAQAARTGGGGGNAAAFGTAARFLHNSGGSMVGPGSYDPYLADAFVPAYSFPRGPRFSEGGDGSDADDDGGGGAGGHVGPGTYQIVDLSPLGRSAIMGTAAARPPLSYGEPAGYVNGAAVYSNSNGGGAWVPGPGAYSPQYAQVEKSAPQVVLARAVHNDGSTVGRGVMYGDTGSGLGPGQYDPQYPSDVHPYTFGSAPRAMNSGNGTGADGGGSGEAPGPGAYEVRVTRDGQLLDGGGAGAAGYHFGTAPRHAGAAGPDGASLPRSGADGDDVPGPGAYMPEAYTAMGTGYSGGAAAAKMGTAPRIFLTEEQVGRMDVPGPGAYMPEAYTDMGSRHLLGGGAAVAAAPRIGTAPRTLAGDADANVTATGPGPGAYEPNVYAALPAAPSITVPRAANRVGAVTTDTPGPGAYAPDNNYRYNNSSSNGSPVNDAGERAVHFGGAARFPQPAAASSSVDGDGWATPAPNAYSPVDASVRAAAPAHRFGTAAAHDDGRVYGSGASRAGEGAVFPSTSSFAFAAAMRDAGPGPGAYDANRADRWVQNGGGGAAAATAYRFGTAARFASAGGADAVDGAGIGPGAYDVAGGLARSSQMPTSASYSFPRASTHGAAADEKGDGGATSAAGAAVDRGSPGPGAYQLPPSFPEGPQWGFGTAPKHVTEDGAAYHEGTAEAAGVGPGSYALPPPPPLHSGVTVPRALTEHGGNDRTFPGPGAYDVAEAYEKSIAAGGTAAGGVRIGTAPRYPADSSADGSGARTGPGPGSYAPNIDAASSPSAAAATAAARTGPTFPHAARMPADADRKNGLDSGTAAAVGPGSYDLPGGFTTAAASSAARFGTAPRMPFASAEGAGAGHQTGEGVGPGSYVIDRADTQVLPRAPAHRIIAARDNGRDIIASAAAAGALPGPGSYDVPVEVQQHARAALLLGRSTNNADAAAAAMWHQTPGVGYYDLTHLDGSIATATAAAHRFGTAPTHRLPPTSKSVYDDNDGVREYGGAATPGPGAYDSAAAFHATQTRGSAGGFTMPGRPVNREWERRGEAPGPGAYDITTNTERGASPSHGFGTAPRMPAVGSSAREGGHSVGPGAYDTESFQQSASPSFTIPRGPRPALRAGDVDASPMVGPGSYTPADGFTKGKGAAAAVPTIGQAPRVWSTGNVDTPGPGSYDLPHVTNSSGPAAAAATFGTSQRPDPTAGRCDTPGPGAYFDASGLTSGPSGPSFSSAGRDDRAFNDNPGPGAYDGAYSAFGAAQPRGKGPLAATFTFAERASPVLNDGPGPGAYDATPSAPRGPAAGFGLSARPSPILHDNPGPGTYHILSSAPVGPAPSFGLGERPSPVMNSNPGPGAYYSMYAAPAGPAASFGYGERPSVVPNTNPGPGAYHREAYVAQLTGAVPAGVGFGRAERPSPVPNSRCNTPGPGTYYRERWTMTETNPPTFGLAARPSAVLNTNPGPGAYDNDDYRTARVDPPRGVHFGTSERPNAVLNTNPGPGTYFREGLGWSPGAGGSGRGGFGRAERASPVRGDTPGPGAYFREETEPSAATPTRAVSFDTIERSALRLQEKNLHRATTHRRATDGAAGDADAGQARRDSALRKRRKRPTAADTLLKLASVGYPLEHKP</sequence>
<feature type="compositionally biased region" description="Low complexity" evidence="1">
    <location>
        <begin position="636"/>
        <end position="656"/>
    </location>
</feature>
<evidence type="ECO:0000313" key="3">
    <source>
        <dbReference type="Proteomes" id="UP000037923"/>
    </source>
</evidence>
<feature type="compositionally biased region" description="Low complexity" evidence="1">
    <location>
        <begin position="2178"/>
        <end position="2189"/>
    </location>
</feature>
<feature type="compositionally biased region" description="Low complexity" evidence="1">
    <location>
        <begin position="278"/>
        <end position="301"/>
    </location>
</feature>
<feature type="region of interest" description="Disordered" evidence="1">
    <location>
        <begin position="1758"/>
        <end position="1781"/>
    </location>
</feature>
<feature type="compositionally biased region" description="Low complexity" evidence="1">
    <location>
        <begin position="1975"/>
        <end position="1987"/>
    </location>
</feature>
<gene>
    <name evidence="2" type="ORF">ABB37_04272</name>
</gene>
<feature type="compositionally biased region" description="Low complexity" evidence="1">
    <location>
        <begin position="1379"/>
        <end position="1390"/>
    </location>
</feature>
<feature type="compositionally biased region" description="Low complexity" evidence="1">
    <location>
        <begin position="683"/>
        <end position="700"/>
    </location>
</feature>
<feature type="region of interest" description="Disordered" evidence="1">
    <location>
        <begin position="86"/>
        <end position="144"/>
    </location>
</feature>
<dbReference type="Pfam" id="PF07004">
    <property type="entry name" value="SHIPPO-rpt"/>
    <property type="match status" value="16"/>
</dbReference>
<feature type="region of interest" description="Disordered" evidence="1">
    <location>
        <begin position="2234"/>
        <end position="2269"/>
    </location>
</feature>
<feature type="region of interest" description="Disordered" evidence="1">
    <location>
        <begin position="1364"/>
        <end position="1390"/>
    </location>
</feature>
<feature type="compositionally biased region" description="Low complexity" evidence="1">
    <location>
        <begin position="125"/>
        <end position="136"/>
    </location>
</feature>
<name>A0A0M9G245_LEPPY</name>
<feature type="region of interest" description="Disordered" evidence="1">
    <location>
        <begin position="278"/>
        <end position="302"/>
    </location>
</feature>
<feature type="compositionally biased region" description="Basic and acidic residues" evidence="1">
    <location>
        <begin position="105"/>
        <end position="121"/>
    </location>
</feature>
<feature type="region of interest" description="Disordered" evidence="1">
    <location>
        <begin position="2151"/>
        <end position="2215"/>
    </location>
</feature>
<feature type="compositionally biased region" description="Low complexity" evidence="1">
    <location>
        <begin position="766"/>
        <end position="776"/>
    </location>
</feature>
<feature type="region of interest" description="Disordered" evidence="1">
    <location>
        <begin position="2572"/>
        <end position="2617"/>
    </location>
</feature>
<evidence type="ECO:0000256" key="1">
    <source>
        <dbReference type="SAM" id="MobiDB-lite"/>
    </source>
</evidence>
<feature type="compositionally biased region" description="Basic and acidic residues" evidence="1">
    <location>
        <begin position="2585"/>
        <end position="2594"/>
    </location>
</feature>
<dbReference type="InterPro" id="IPR010736">
    <property type="entry name" value="SHIPPO-rpt"/>
</dbReference>
<feature type="compositionally biased region" description="Basic residues" evidence="1">
    <location>
        <begin position="588"/>
        <end position="601"/>
    </location>
</feature>
<feature type="region of interest" description="Disordered" evidence="1">
    <location>
        <begin position="3050"/>
        <end position="3101"/>
    </location>
</feature>
<feature type="compositionally biased region" description="Pro residues" evidence="1">
    <location>
        <begin position="701"/>
        <end position="715"/>
    </location>
</feature>
<feature type="region of interest" description="Disordered" evidence="1">
    <location>
        <begin position="1811"/>
        <end position="1831"/>
    </location>
</feature>
<feature type="compositionally biased region" description="Pro residues" evidence="1">
    <location>
        <begin position="1115"/>
        <end position="1124"/>
    </location>
</feature>
<feature type="compositionally biased region" description="Low complexity" evidence="1">
    <location>
        <begin position="3127"/>
        <end position="3136"/>
    </location>
</feature>
<feature type="region of interest" description="Disordered" evidence="1">
    <location>
        <begin position="636"/>
        <end position="813"/>
    </location>
</feature>
<dbReference type="RefSeq" id="XP_015659289.1">
    <property type="nucleotide sequence ID" value="XM_015801888.1"/>
</dbReference>
<keyword evidence="3" id="KW-1185">Reference proteome</keyword>
<feature type="region of interest" description="Disordered" evidence="1">
    <location>
        <begin position="2994"/>
        <end position="3013"/>
    </location>
</feature>
<feature type="region of interest" description="Disordered" evidence="1">
    <location>
        <begin position="1109"/>
        <end position="1154"/>
    </location>
</feature>
<dbReference type="EMBL" id="LGTL01000007">
    <property type="protein sequence ID" value="KPA80850.1"/>
    <property type="molecule type" value="Genomic_DNA"/>
</dbReference>
<feature type="region of interest" description="Disordered" evidence="1">
    <location>
        <begin position="2706"/>
        <end position="2790"/>
    </location>
</feature>
<dbReference type="Proteomes" id="UP000037923">
    <property type="component" value="Unassembled WGS sequence"/>
</dbReference>
<accession>A0A0M9G245</accession>
<dbReference type="InterPro" id="IPR051291">
    <property type="entry name" value="CIMAP"/>
</dbReference>
<evidence type="ECO:0000313" key="2">
    <source>
        <dbReference type="EMBL" id="KPA80850.1"/>
    </source>
</evidence>
<feature type="compositionally biased region" description="Basic and acidic residues" evidence="1">
    <location>
        <begin position="1306"/>
        <end position="1315"/>
    </location>
</feature>
<feature type="region of interest" description="Disordered" evidence="1">
    <location>
        <begin position="1612"/>
        <end position="1640"/>
    </location>
</feature>
<dbReference type="OrthoDB" id="406368at2759"/>
<dbReference type="GeneID" id="26904563"/>
<feature type="compositionally biased region" description="Polar residues" evidence="1">
    <location>
        <begin position="539"/>
        <end position="556"/>
    </location>
</feature>
<dbReference type="PANTHER" id="PTHR21580:SF28">
    <property type="entry name" value="BOREALIN N-TERMINAL DOMAIN-CONTAINING PROTEIN-RELATED"/>
    <property type="match status" value="1"/>
</dbReference>
<feature type="region of interest" description="Disordered" evidence="1">
    <location>
        <begin position="1173"/>
        <end position="1211"/>
    </location>
</feature>
<protein>
    <submittedName>
        <fullName evidence="2">Uncharacterized protein</fullName>
    </submittedName>
</protein>
<feature type="compositionally biased region" description="Low complexity" evidence="1">
    <location>
        <begin position="890"/>
        <end position="899"/>
    </location>
</feature>
<feature type="compositionally biased region" description="Gly residues" evidence="1">
    <location>
        <begin position="1765"/>
        <end position="1778"/>
    </location>
</feature>
<feature type="region of interest" description="Disordered" evidence="1">
    <location>
        <begin position="433"/>
        <end position="470"/>
    </location>
</feature>